<feature type="compositionally biased region" description="Low complexity" evidence="1">
    <location>
        <begin position="186"/>
        <end position="207"/>
    </location>
</feature>
<evidence type="ECO:0000256" key="1">
    <source>
        <dbReference type="SAM" id="MobiDB-lite"/>
    </source>
</evidence>
<accession>A0A8J5II13</accession>
<feature type="region of interest" description="Disordered" evidence="1">
    <location>
        <begin position="182"/>
        <end position="207"/>
    </location>
</feature>
<dbReference type="Proteomes" id="UP000709295">
    <property type="component" value="Unassembled WGS sequence"/>
</dbReference>
<sequence>MIFIMLPQTVFYPTQLGPMIQQGIEHSDISRFEDTVHLVISDFVPTAAGNMAAIVSVSIPSTNGLHVAFTTAWKCLKFYGCDYWKPATGVYWDNLPDDAFVAFHESTTCYAGGSPKTRVYYSNPATMDNTHVFQTPMSIRSMMVGFDKNYTRRPSVIYYNGCRLDDLGGEFENGIRAGVTDDDTVKTTTNSSDQWSGDDASADGSLSSNWTALLPE</sequence>
<name>A0A8J5II13_9STRA</name>
<proteinExistence type="predicted"/>
<keyword evidence="3" id="KW-1185">Reference proteome</keyword>
<organism evidence="2 3">
    <name type="scientific">Phytophthora aleatoria</name>
    <dbReference type="NCBI Taxonomy" id="2496075"/>
    <lineage>
        <taxon>Eukaryota</taxon>
        <taxon>Sar</taxon>
        <taxon>Stramenopiles</taxon>
        <taxon>Oomycota</taxon>
        <taxon>Peronosporomycetes</taxon>
        <taxon>Peronosporales</taxon>
        <taxon>Peronosporaceae</taxon>
        <taxon>Phytophthora</taxon>
    </lineage>
</organism>
<dbReference type="EMBL" id="JAENGY010000689">
    <property type="protein sequence ID" value="KAG6958084.1"/>
    <property type="molecule type" value="Genomic_DNA"/>
</dbReference>
<protein>
    <submittedName>
        <fullName evidence="2">Uncharacterized protein</fullName>
    </submittedName>
</protein>
<gene>
    <name evidence="2" type="ORF">JG688_00010677</name>
</gene>
<evidence type="ECO:0000313" key="2">
    <source>
        <dbReference type="EMBL" id="KAG6958084.1"/>
    </source>
</evidence>
<reference evidence="2" key="1">
    <citation type="submission" date="2021-01" db="EMBL/GenBank/DDBJ databases">
        <title>Phytophthora aleatoria, a newly-described species from Pinus radiata is distinct from Phytophthora cactorum isolates based on comparative genomics.</title>
        <authorList>
            <person name="Mcdougal R."/>
            <person name="Panda P."/>
            <person name="Williams N."/>
            <person name="Studholme D.J."/>
        </authorList>
    </citation>
    <scope>NUCLEOTIDE SEQUENCE</scope>
    <source>
        <strain evidence="2">NZFS 4037</strain>
    </source>
</reference>
<comment type="caution">
    <text evidence="2">The sequence shown here is derived from an EMBL/GenBank/DDBJ whole genome shotgun (WGS) entry which is preliminary data.</text>
</comment>
<dbReference type="AlphaFoldDB" id="A0A8J5II13"/>
<evidence type="ECO:0000313" key="3">
    <source>
        <dbReference type="Proteomes" id="UP000709295"/>
    </source>
</evidence>